<feature type="transmembrane region" description="Helical" evidence="26">
    <location>
        <begin position="36"/>
        <end position="56"/>
    </location>
</feature>
<keyword evidence="12" id="KW-0769">Symport</keyword>
<dbReference type="GO" id="GO:0005794">
    <property type="term" value="C:Golgi apparatus"/>
    <property type="evidence" value="ECO:0007669"/>
    <property type="project" value="UniProtKB-SubCell"/>
</dbReference>
<keyword evidence="17" id="KW-0406">Ion transport</keyword>
<evidence type="ECO:0000256" key="3">
    <source>
        <dbReference type="ARBA" id="ARBA00005364"/>
    </source>
</evidence>
<dbReference type="FunFam" id="1.20.1420.30:FF:000009">
    <property type="entry name" value="sodium/potassium/calcium exchanger 5 isoform X2"/>
    <property type="match status" value="1"/>
</dbReference>
<comment type="similarity">
    <text evidence="3">Belongs to the Ca(2+):cation antiporter (CaCA) (TC 2.A.19) family. SLC24A subfamily.</text>
</comment>
<evidence type="ECO:0000256" key="11">
    <source>
        <dbReference type="ARBA" id="ARBA00022837"/>
    </source>
</evidence>
<dbReference type="PANTHER" id="PTHR10846:SF73">
    <property type="entry name" value="SODIUM_CALCIUM EXCHANGER MEMBRANE REGION DOMAIN-CONTAINING PROTEIN"/>
    <property type="match status" value="1"/>
</dbReference>
<dbReference type="InterPro" id="IPR004837">
    <property type="entry name" value="NaCa_Exmemb"/>
</dbReference>
<keyword evidence="8" id="KW-0716">Sensory transduction</keyword>
<keyword evidence="16" id="KW-0915">Sodium</keyword>
<evidence type="ECO:0000256" key="12">
    <source>
        <dbReference type="ARBA" id="ARBA00022847"/>
    </source>
</evidence>
<evidence type="ECO:0000256" key="19">
    <source>
        <dbReference type="ARBA" id="ARBA00023201"/>
    </source>
</evidence>
<evidence type="ECO:0000256" key="8">
    <source>
        <dbReference type="ARBA" id="ARBA00022606"/>
    </source>
</evidence>
<proteinExistence type="inferred from homology"/>
<evidence type="ECO:0000256" key="10">
    <source>
        <dbReference type="ARBA" id="ARBA00022729"/>
    </source>
</evidence>
<keyword evidence="6" id="KW-0633">Potassium transport</keyword>
<dbReference type="Proteomes" id="UP000515158">
    <property type="component" value="Unplaced"/>
</dbReference>
<feature type="domain" description="Sodium/calcium exchanger membrane region" evidence="27">
    <location>
        <begin position="116"/>
        <end position="258"/>
    </location>
</feature>
<evidence type="ECO:0000256" key="9">
    <source>
        <dbReference type="ARBA" id="ARBA00022692"/>
    </source>
</evidence>
<comment type="function">
    <text evidence="21">Calcium, potassium:sodium antiporter that transports 1 Ca(2+) and 1 K(+) to the melanosome in exchange for 4 cytoplasmic Na(+). Involved in pigmentation, possibly by participating in ion transport in melanosomes. Predominant sodium-calcium exchanger in melanocytes.</text>
</comment>
<evidence type="ECO:0000313" key="29">
    <source>
        <dbReference type="RefSeq" id="XP_034238630.1"/>
    </source>
</evidence>
<dbReference type="FunFam" id="1.20.1420.30:FF:000015">
    <property type="entry name" value="sodium/potassium/calcium exchanger 5 isoform X2"/>
    <property type="match status" value="1"/>
</dbReference>
<dbReference type="KEGG" id="tpal:117643696"/>
<evidence type="ECO:0000256" key="2">
    <source>
        <dbReference type="ARBA" id="ARBA00004223"/>
    </source>
</evidence>
<dbReference type="GO" id="GO:0005886">
    <property type="term" value="C:plasma membrane"/>
    <property type="evidence" value="ECO:0007669"/>
    <property type="project" value="TreeGrafter"/>
</dbReference>
<feature type="transmembrane region" description="Helical" evidence="26">
    <location>
        <begin position="215"/>
        <end position="234"/>
    </location>
</feature>
<feature type="region of interest" description="Disordered" evidence="25">
    <location>
        <begin position="275"/>
        <end position="295"/>
    </location>
</feature>
<evidence type="ECO:0000256" key="14">
    <source>
        <dbReference type="ARBA" id="ARBA00022989"/>
    </source>
</evidence>
<dbReference type="OrthoDB" id="2127281at2759"/>
<feature type="transmembrane region" description="Helical" evidence="26">
    <location>
        <begin position="240"/>
        <end position="263"/>
    </location>
</feature>
<evidence type="ECO:0000256" key="24">
    <source>
        <dbReference type="ARBA" id="ARBA00082809"/>
    </source>
</evidence>
<evidence type="ECO:0000256" key="18">
    <source>
        <dbReference type="ARBA" id="ARBA00023136"/>
    </source>
</evidence>
<feature type="transmembrane region" description="Helical" evidence="26">
    <location>
        <begin position="397"/>
        <end position="418"/>
    </location>
</feature>
<evidence type="ECO:0000256" key="23">
    <source>
        <dbReference type="ARBA" id="ARBA00081356"/>
    </source>
</evidence>
<dbReference type="RefSeq" id="XP_034238630.1">
    <property type="nucleotide sequence ID" value="XM_034382739.1"/>
</dbReference>
<feature type="transmembrane region" description="Helical" evidence="26">
    <location>
        <begin position="364"/>
        <end position="385"/>
    </location>
</feature>
<feature type="region of interest" description="Disordered" evidence="25">
    <location>
        <begin position="1"/>
        <end position="30"/>
    </location>
</feature>
<evidence type="ECO:0000256" key="5">
    <source>
        <dbReference type="ARBA" id="ARBA00022449"/>
    </source>
</evidence>
<keyword evidence="9 26" id="KW-0812">Transmembrane</keyword>
<comment type="catalytic activity">
    <reaction evidence="20">
        <text>Ca(2+)(out) + K(+)(out) + 4 Na(+)(in) = Ca(2+)(in) + K(+)(in) + 4 Na(+)(out)</text>
        <dbReference type="Rhea" id="RHEA:69967"/>
        <dbReference type="ChEBI" id="CHEBI:29101"/>
        <dbReference type="ChEBI" id="CHEBI:29103"/>
        <dbReference type="ChEBI" id="CHEBI:29108"/>
    </reaction>
</comment>
<keyword evidence="4" id="KW-0813">Transport</keyword>
<feature type="transmembrane region" description="Helical" evidence="26">
    <location>
        <begin position="439"/>
        <end position="457"/>
    </location>
</feature>
<evidence type="ECO:0000256" key="4">
    <source>
        <dbReference type="ARBA" id="ARBA00022448"/>
    </source>
</evidence>
<dbReference type="GO" id="GO:0005262">
    <property type="term" value="F:calcium channel activity"/>
    <property type="evidence" value="ECO:0007669"/>
    <property type="project" value="TreeGrafter"/>
</dbReference>
<dbReference type="GO" id="GO:0006874">
    <property type="term" value="P:intracellular calcium ion homeostasis"/>
    <property type="evidence" value="ECO:0007669"/>
    <property type="project" value="TreeGrafter"/>
</dbReference>
<keyword evidence="13" id="KW-0630">Potassium</keyword>
<evidence type="ECO:0000259" key="27">
    <source>
        <dbReference type="Pfam" id="PF01699"/>
    </source>
</evidence>
<keyword evidence="5" id="KW-0050">Antiport</keyword>
<evidence type="ECO:0000313" key="28">
    <source>
        <dbReference type="Proteomes" id="UP000515158"/>
    </source>
</evidence>
<feature type="transmembrane region" description="Helical" evidence="26">
    <location>
        <begin position="501"/>
        <end position="525"/>
    </location>
</feature>
<dbReference type="InterPro" id="IPR004481">
    <property type="entry name" value="K/Na/Ca-exchanger"/>
</dbReference>
<dbReference type="PANTHER" id="PTHR10846">
    <property type="entry name" value="SODIUM/POTASSIUM/CALCIUM EXCHANGER"/>
    <property type="match status" value="1"/>
</dbReference>
<feature type="transmembrane region" description="Helical" evidence="26">
    <location>
        <begin position="151"/>
        <end position="174"/>
    </location>
</feature>
<evidence type="ECO:0000256" key="22">
    <source>
        <dbReference type="ARBA" id="ARBA00069887"/>
    </source>
</evidence>
<dbReference type="Pfam" id="PF01699">
    <property type="entry name" value="Na_Ca_ex"/>
    <property type="match status" value="2"/>
</dbReference>
<evidence type="ECO:0000256" key="15">
    <source>
        <dbReference type="ARBA" id="ARBA00023034"/>
    </source>
</evidence>
<evidence type="ECO:0000256" key="6">
    <source>
        <dbReference type="ARBA" id="ARBA00022538"/>
    </source>
</evidence>
<keyword evidence="15" id="KW-0333">Golgi apparatus</keyword>
<evidence type="ECO:0000256" key="16">
    <source>
        <dbReference type="ARBA" id="ARBA00023053"/>
    </source>
</evidence>
<feature type="transmembrane region" description="Helical" evidence="26">
    <location>
        <begin position="469"/>
        <end position="489"/>
    </location>
</feature>
<dbReference type="InterPro" id="IPR044880">
    <property type="entry name" value="NCX_ion-bd_dom_sf"/>
</dbReference>
<feature type="transmembrane region" description="Helical" evidence="26">
    <location>
        <begin position="180"/>
        <end position="203"/>
    </location>
</feature>
<dbReference type="GO" id="GO:0008273">
    <property type="term" value="F:calcium, potassium:sodium antiporter activity"/>
    <property type="evidence" value="ECO:0007669"/>
    <property type="project" value="TreeGrafter"/>
</dbReference>
<feature type="domain" description="Sodium/calcium exchanger membrane region" evidence="27">
    <location>
        <begin position="362"/>
        <end position="514"/>
    </location>
</feature>
<keyword evidence="7" id="KW-0109">Calcium transport</keyword>
<evidence type="ECO:0000256" key="20">
    <source>
        <dbReference type="ARBA" id="ARBA00033627"/>
    </source>
</evidence>
<evidence type="ECO:0000256" key="25">
    <source>
        <dbReference type="SAM" id="MobiDB-lite"/>
    </source>
</evidence>
<evidence type="ECO:0000256" key="26">
    <source>
        <dbReference type="SAM" id="Phobius"/>
    </source>
</evidence>
<feature type="transmembrane region" description="Helical" evidence="26">
    <location>
        <begin position="112"/>
        <end position="130"/>
    </location>
</feature>
<dbReference type="InParanoid" id="A0A6P8YN60"/>
<organism evidence="29">
    <name type="scientific">Thrips palmi</name>
    <name type="common">Melon thrips</name>
    <dbReference type="NCBI Taxonomy" id="161013"/>
    <lineage>
        <taxon>Eukaryota</taxon>
        <taxon>Metazoa</taxon>
        <taxon>Ecdysozoa</taxon>
        <taxon>Arthropoda</taxon>
        <taxon>Hexapoda</taxon>
        <taxon>Insecta</taxon>
        <taxon>Pterygota</taxon>
        <taxon>Neoptera</taxon>
        <taxon>Paraneoptera</taxon>
        <taxon>Thysanoptera</taxon>
        <taxon>Terebrantia</taxon>
        <taxon>Thripoidea</taxon>
        <taxon>Thripidae</taxon>
        <taxon>Thrips</taxon>
    </lineage>
</organism>
<keyword evidence="18 26" id="KW-0472">Membrane</keyword>
<dbReference type="Gene3D" id="1.20.1420.30">
    <property type="entry name" value="NCX, central ion-binding region"/>
    <property type="match status" value="2"/>
</dbReference>
<keyword evidence="28" id="KW-1185">Reference proteome</keyword>
<evidence type="ECO:0000256" key="21">
    <source>
        <dbReference type="ARBA" id="ARBA00058187"/>
    </source>
</evidence>
<dbReference type="GeneID" id="117643696"/>
<accession>A0A6P8YN60</accession>
<reference evidence="29" key="1">
    <citation type="submission" date="2025-08" db="UniProtKB">
        <authorList>
            <consortium name="RefSeq"/>
        </authorList>
    </citation>
    <scope>IDENTIFICATION</scope>
    <source>
        <tissue evidence="29">Total insect</tissue>
    </source>
</reference>
<name>A0A6P8YN60_THRPL</name>
<evidence type="ECO:0000256" key="7">
    <source>
        <dbReference type="ARBA" id="ARBA00022568"/>
    </source>
</evidence>
<dbReference type="AlphaFoldDB" id="A0A6P8YN60"/>
<keyword evidence="10" id="KW-0732">Signal</keyword>
<dbReference type="GO" id="GO:0015293">
    <property type="term" value="F:symporter activity"/>
    <property type="evidence" value="ECO:0007669"/>
    <property type="project" value="UniProtKB-KW"/>
</dbReference>
<evidence type="ECO:0000256" key="1">
    <source>
        <dbReference type="ARBA" id="ARBA00004166"/>
    </source>
</evidence>
<gene>
    <name evidence="29" type="primary">LOC117643696</name>
</gene>
<comment type="subcellular location">
    <subcellularLocation>
        <location evidence="1">Golgi apparatus</location>
        <location evidence="1">trans-Golgi network membrane</location>
        <topology evidence="1">Multi-pass membrane protein</topology>
    </subcellularLocation>
    <subcellularLocation>
        <location evidence="2">Melanosome</location>
    </subcellularLocation>
</comment>
<evidence type="ECO:0000256" key="17">
    <source>
        <dbReference type="ARBA" id="ARBA00023065"/>
    </source>
</evidence>
<sequence>MVELAADEGPFRTTEAGGREGGQGPRGARRASASRVLRRLAIFVTVPAAYVAVAALGRSLGLAGAPAAASDSVPGRARRHLLWAEGENCTSPAILDFPPDIFTRSQRQHGAALLHALVACYLFILFAVVCDEYFVPSIKKLCKSFRMSDDVAGATFMAAATSSPELFINLVGTFVTEGDIGVGAVVGSAVFNVLAVPACCGLFASTAVALDWWPVTRDSVAYSITVMLLIFVLRDGRVEWYEALLLVSVYLLYLLVMCFNASMSRKVKGWWSRSRKGSAQEPGESSPLLGSGGGVRAQEEAPEEAKQAFADDEDEISDLSLSAWPKDCACWERCWWVLIWPISLLLFLTVPDCRQPRWRKWYPVTFLSCIFWIAITSYLVAWMITVIGDTLQIPDSVMGLTFLAAGMSVPEAVSSVIVTKQGHGAMGISNSLGSNVFDILLCLGLPWLIKAAFFPALPNDHGVIINSRGLAYSAISLLSTLFGLYLTFLVNRFRLDWRVGLTCLALYAAYLVLASLIELNVFFVVNLPSCPVPT</sequence>
<keyword evidence="19" id="KW-0739">Sodium transport</keyword>
<keyword evidence="11" id="KW-0106">Calcium</keyword>
<protein>
    <recommendedName>
        <fullName evidence="22">Sodium/potassium/calcium exchanger 5</fullName>
    </recommendedName>
    <alternativeName>
        <fullName evidence="23">Na(+)/K(+)/Ca(2+)-exchange protein 5</fullName>
    </alternativeName>
    <alternativeName>
        <fullName evidence="24">Solute carrier family 24 member 5</fullName>
    </alternativeName>
</protein>
<keyword evidence="14 26" id="KW-1133">Transmembrane helix</keyword>
<evidence type="ECO:0000256" key="13">
    <source>
        <dbReference type="ARBA" id="ARBA00022958"/>
    </source>
</evidence>
<dbReference type="NCBIfam" id="TIGR00367">
    <property type="entry name" value="calcium/sodium antiporter"/>
    <property type="match status" value="1"/>
</dbReference>